<organism evidence="1">
    <name type="scientific">marine sediment metagenome</name>
    <dbReference type="NCBI Taxonomy" id="412755"/>
    <lineage>
        <taxon>unclassified sequences</taxon>
        <taxon>metagenomes</taxon>
        <taxon>ecological metagenomes</taxon>
    </lineage>
</organism>
<protein>
    <submittedName>
        <fullName evidence="1">Uncharacterized protein</fullName>
    </submittedName>
</protein>
<sequence>YPFLRRRMIALRVPAFPGCQPVISKSPIQYGGEVTTQ</sequence>
<gene>
    <name evidence="1" type="ORF">S01H1_83356</name>
</gene>
<feature type="non-terminal residue" evidence="1">
    <location>
        <position position="1"/>
    </location>
</feature>
<reference evidence="1" key="1">
    <citation type="journal article" date="2014" name="Front. Microbiol.">
        <title>High frequency of phylogenetically diverse reductive dehalogenase-homologous genes in deep subseafloor sedimentary metagenomes.</title>
        <authorList>
            <person name="Kawai M."/>
            <person name="Futagami T."/>
            <person name="Toyoda A."/>
            <person name="Takaki Y."/>
            <person name="Nishi S."/>
            <person name="Hori S."/>
            <person name="Arai W."/>
            <person name="Tsubouchi T."/>
            <person name="Morono Y."/>
            <person name="Uchiyama I."/>
            <person name="Ito T."/>
            <person name="Fujiyama A."/>
            <person name="Inagaki F."/>
            <person name="Takami H."/>
        </authorList>
    </citation>
    <scope>NUCLEOTIDE SEQUENCE</scope>
    <source>
        <strain evidence="1">Expedition CK06-06</strain>
    </source>
</reference>
<dbReference type="EMBL" id="BARS01056651">
    <property type="protein sequence ID" value="GAG44507.1"/>
    <property type="molecule type" value="Genomic_DNA"/>
</dbReference>
<comment type="caution">
    <text evidence="1">The sequence shown here is derived from an EMBL/GenBank/DDBJ whole genome shotgun (WGS) entry which is preliminary data.</text>
</comment>
<name>X0YB49_9ZZZZ</name>
<dbReference type="AlphaFoldDB" id="X0YB49"/>
<evidence type="ECO:0000313" key="1">
    <source>
        <dbReference type="EMBL" id="GAG44507.1"/>
    </source>
</evidence>
<accession>X0YB49</accession>
<proteinExistence type="predicted"/>